<dbReference type="Proteomes" id="UP001381693">
    <property type="component" value="Unassembled WGS sequence"/>
</dbReference>
<dbReference type="PROSITE" id="PS50090">
    <property type="entry name" value="MYB_LIKE"/>
    <property type="match status" value="2"/>
</dbReference>
<evidence type="ECO:0000313" key="8">
    <source>
        <dbReference type="EMBL" id="KAK7043294.1"/>
    </source>
</evidence>
<dbReference type="GO" id="GO:0005634">
    <property type="term" value="C:nucleus"/>
    <property type="evidence" value="ECO:0007669"/>
    <property type="project" value="UniProtKB-SubCell"/>
</dbReference>
<dbReference type="SMART" id="SM00717">
    <property type="entry name" value="SANT"/>
    <property type="match status" value="2"/>
</dbReference>
<dbReference type="Gene3D" id="1.10.10.60">
    <property type="entry name" value="Homeodomain-like"/>
    <property type="match status" value="2"/>
</dbReference>
<feature type="domain" description="Myb-like" evidence="6">
    <location>
        <begin position="63"/>
        <end position="113"/>
    </location>
</feature>
<accession>A0AAN8WHD9</accession>
<dbReference type="PANTHER" id="PTHR46621">
    <property type="entry name" value="SNRNA-ACTIVATING PROTEIN COMPLEX SUBUNIT 4"/>
    <property type="match status" value="1"/>
</dbReference>
<protein>
    <recommendedName>
        <fullName evidence="10">Myb-like domain-containing protein</fullName>
    </recommendedName>
</protein>
<dbReference type="GO" id="GO:0042795">
    <property type="term" value="P:snRNA transcription by RNA polymerase II"/>
    <property type="evidence" value="ECO:0007669"/>
    <property type="project" value="TreeGrafter"/>
</dbReference>
<comment type="caution">
    <text evidence="8">The sequence shown here is derived from an EMBL/GenBank/DDBJ whole genome shotgun (WGS) entry which is preliminary data.</text>
</comment>
<dbReference type="Pfam" id="PF00249">
    <property type="entry name" value="Myb_DNA-binding"/>
    <property type="match status" value="1"/>
</dbReference>
<dbReference type="AlphaFoldDB" id="A0AAN8WHD9"/>
<dbReference type="EMBL" id="JAXCGZ010021813">
    <property type="protein sequence ID" value="KAK7043294.1"/>
    <property type="molecule type" value="Genomic_DNA"/>
</dbReference>
<feature type="domain" description="Myb-like" evidence="6">
    <location>
        <begin position="9"/>
        <end position="60"/>
    </location>
</feature>
<dbReference type="InterPro" id="IPR009057">
    <property type="entry name" value="Homeodomain-like_sf"/>
</dbReference>
<keyword evidence="5" id="KW-0539">Nucleus</keyword>
<feature type="non-terminal residue" evidence="8">
    <location>
        <position position="123"/>
    </location>
</feature>
<dbReference type="GO" id="GO:0001006">
    <property type="term" value="F:RNA polymerase III type 3 promoter sequence-specific DNA binding"/>
    <property type="evidence" value="ECO:0007669"/>
    <property type="project" value="TreeGrafter"/>
</dbReference>
<evidence type="ECO:0000256" key="1">
    <source>
        <dbReference type="ARBA" id="ARBA00004123"/>
    </source>
</evidence>
<keyword evidence="9" id="KW-1185">Reference proteome</keyword>
<keyword evidence="2" id="KW-0805">Transcription regulation</keyword>
<dbReference type="GO" id="GO:0019185">
    <property type="term" value="C:snRNA-activating protein complex"/>
    <property type="evidence" value="ECO:0007669"/>
    <property type="project" value="TreeGrafter"/>
</dbReference>
<dbReference type="CDD" id="cd00167">
    <property type="entry name" value="SANT"/>
    <property type="match status" value="1"/>
</dbReference>
<sequence>MQRYVSFIEPSLKPKMWPKQDSDKLLHIVNMLKVGFHIPWAQVQQHFVGYTRAQLQSRWRGINPDVSKGPFTVEEDFILIKGLHMFGLSFENIAHFMPGRNFPQVRDRYKRSILPWLSLKPWT</sequence>
<evidence type="ECO:0000259" key="6">
    <source>
        <dbReference type="PROSITE" id="PS50090"/>
    </source>
</evidence>
<dbReference type="GO" id="GO:0042796">
    <property type="term" value="P:snRNA transcription by RNA polymerase III"/>
    <property type="evidence" value="ECO:0007669"/>
    <property type="project" value="TreeGrafter"/>
</dbReference>
<evidence type="ECO:0000259" key="7">
    <source>
        <dbReference type="PROSITE" id="PS51294"/>
    </source>
</evidence>
<dbReference type="InterPro" id="IPR001005">
    <property type="entry name" value="SANT/Myb"/>
</dbReference>
<keyword evidence="3" id="KW-0238">DNA-binding</keyword>
<feature type="domain" description="HTH myb-type" evidence="7">
    <location>
        <begin position="63"/>
        <end position="117"/>
    </location>
</feature>
<dbReference type="PROSITE" id="PS51294">
    <property type="entry name" value="HTH_MYB"/>
    <property type="match status" value="1"/>
</dbReference>
<evidence type="ECO:0008006" key="10">
    <source>
        <dbReference type="Google" id="ProtNLM"/>
    </source>
</evidence>
<keyword evidence="4" id="KW-0804">Transcription</keyword>
<dbReference type="InterPro" id="IPR051575">
    <property type="entry name" value="Myb-like_DNA-bd"/>
</dbReference>
<evidence type="ECO:0000313" key="9">
    <source>
        <dbReference type="Proteomes" id="UP001381693"/>
    </source>
</evidence>
<evidence type="ECO:0000256" key="5">
    <source>
        <dbReference type="ARBA" id="ARBA00023242"/>
    </source>
</evidence>
<evidence type="ECO:0000256" key="3">
    <source>
        <dbReference type="ARBA" id="ARBA00023125"/>
    </source>
</evidence>
<dbReference type="SUPFAM" id="SSF46689">
    <property type="entry name" value="Homeodomain-like"/>
    <property type="match status" value="1"/>
</dbReference>
<proteinExistence type="predicted"/>
<comment type="subcellular location">
    <subcellularLocation>
        <location evidence="1">Nucleus</location>
    </subcellularLocation>
</comment>
<evidence type="ECO:0000256" key="2">
    <source>
        <dbReference type="ARBA" id="ARBA00023015"/>
    </source>
</evidence>
<organism evidence="8 9">
    <name type="scientific">Halocaridina rubra</name>
    <name type="common">Hawaiian red shrimp</name>
    <dbReference type="NCBI Taxonomy" id="373956"/>
    <lineage>
        <taxon>Eukaryota</taxon>
        <taxon>Metazoa</taxon>
        <taxon>Ecdysozoa</taxon>
        <taxon>Arthropoda</taxon>
        <taxon>Crustacea</taxon>
        <taxon>Multicrustacea</taxon>
        <taxon>Malacostraca</taxon>
        <taxon>Eumalacostraca</taxon>
        <taxon>Eucarida</taxon>
        <taxon>Decapoda</taxon>
        <taxon>Pleocyemata</taxon>
        <taxon>Caridea</taxon>
        <taxon>Atyoidea</taxon>
        <taxon>Atyidae</taxon>
        <taxon>Halocaridina</taxon>
    </lineage>
</organism>
<dbReference type="PANTHER" id="PTHR46621:SF1">
    <property type="entry name" value="SNRNA-ACTIVATING PROTEIN COMPLEX SUBUNIT 4"/>
    <property type="match status" value="1"/>
</dbReference>
<name>A0AAN8WHD9_HALRR</name>
<reference evidence="8 9" key="1">
    <citation type="submission" date="2023-11" db="EMBL/GenBank/DDBJ databases">
        <title>Halocaridina rubra genome assembly.</title>
        <authorList>
            <person name="Smith C."/>
        </authorList>
    </citation>
    <scope>NUCLEOTIDE SEQUENCE [LARGE SCALE GENOMIC DNA]</scope>
    <source>
        <strain evidence="8">EP-1</strain>
        <tissue evidence="8">Whole</tissue>
    </source>
</reference>
<gene>
    <name evidence="8" type="ORF">SK128_017968</name>
</gene>
<dbReference type="InterPro" id="IPR017930">
    <property type="entry name" value="Myb_dom"/>
</dbReference>
<dbReference type="GO" id="GO:0000978">
    <property type="term" value="F:RNA polymerase II cis-regulatory region sequence-specific DNA binding"/>
    <property type="evidence" value="ECO:0007669"/>
    <property type="project" value="TreeGrafter"/>
</dbReference>
<evidence type="ECO:0000256" key="4">
    <source>
        <dbReference type="ARBA" id="ARBA00023163"/>
    </source>
</evidence>